<dbReference type="Proteomes" id="UP000775686">
    <property type="component" value="Unassembled WGS sequence"/>
</dbReference>
<proteinExistence type="predicted"/>
<gene>
    <name evidence="1" type="ORF">H6A32_13160</name>
</gene>
<dbReference type="EMBL" id="JACJKH010000027">
    <property type="protein sequence ID" value="MBM6745233.1"/>
    <property type="molecule type" value="Genomic_DNA"/>
</dbReference>
<evidence type="ECO:0000313" key="2">
    <source>
        <dbReference type="Proteomes" id="UP000775686"/>
    </source>
</evidence>
<accession>A0ABS2EJS9</accession>
<keyword evidence="2" id="KW-1185">Reference proteome</keyword>
<protein>
    <recommendedName>
        <fullName evidence="3">Zinc ribbon domain-containing protein</fullName>
    </recommendedName>
</protein>
<organism evidence="1 2">
    <name type="scientific">Drancourtella massiliensis</name>
    <dbReference type="NCBI Taxonomy" id="1632013"/>
    <lineage>
        <taxon>Bacteria</taxon>
        <taxon>Bacillati</taxon>
        <taxon>Bacillota</taxon>
        <taxon>Clostridia</taxon>
        <taxon>Eubacteriales</taxon>
        <taxon>Oscillospiraceae</taxon>
        <taxon>Drancourtella</taxon>
    </lineage>
</organism>
<dbReference type="RefSeq" id="WP_204864549.1">
    <property type="nucleotide sequence ID" value="NZ_JACJKH010000027.1"/>
</dbReference>
<name>A0ABS2EJS9_9FIRM</name>
<comment type="caution">
    <text evidence="1">The sequence shown here is derived from an EMBL/GenBank/DDBJ whole genome shotgun (WGS) entry which is preliminary data.</text>
</comment>
<reference evidence="1 2" key="1">
    <citation type="journal article" date="2021" name="Sci. Rep.">
        <title>The distribution of antibiotic resistance genes in chicken gut microbiota commensals.</title>
        <authorList>
            <person name="Juricova H."/>
            <person name="Matiasovicova J."/>
            <person name="Kubasova T."/>
            <person name="Cejkova D."/>
            <person name="Rychlik I."/>
        </authorList>
    </citation>
    <scope>NUCLEOTIDE SEQUENCE [LARGE SCALE GENOMIC DNA]</scope>
    <source>
        <strain evidence="1 2">An770</strain>
    </source>
</reference>
<evidence type="ECO:0008006" key="3">
    <source>
        <dbReference type="Google" id="ProtNLM"/>
    </source>
</evidence>
<sequence length="111" mass="12977">METEKMIRELKRVEEIHKHDKVFTGQLNVAQMAHDTRKRLEELKPYEDTGLTPEQIMELKERDTAKAPTKDTDSGVRYTDDYICPNCGKHFTGTGIAEFCYHCGQRLKWED</sequence>
<evidence type="ECO:0000313" key="1">
    <source>
        <dbReference type="EMBL" id="MBM6745233.1"/>
    </source>
</evidence>